<accession>V6DHK7</accession>
<keyword evidence="2" id="KW-1185">Reference proteome</keyword>
<reference evidence="1 2" key="1">
    <citation type="journal article" date="2015" name="Biol. Direct">
        <title>Babela massiliensis, a representative of a widespread bacterial phylum with unusual adaptations to parasitism in amoebae.</title>
        <authorList>
            <person name="Pagnier I."/>
            <person name="Yutin N."/>
            <person name="Croce O."/>
            <person name="Makarova K.S."/>
            <person name="Wolf Y.I."/>
            <person name="Benamar S."/>
            <person name="Raoult D."/>
            <person name="Koonin E.V."/>
            <person name="La Scola B."/>
        </authorList>
    </citation>
    <scope>NUCLEOTIDE SEQUENCE [LARGE SCALE GENOMIC DNA]</scope>
    <source>
        <strain evidence="2">BABL1</strain>
    </source>
</reference>
<dbReference type="AlphaFoldDB" id="V6DHK7"/>
<dbReference type="HOGENOM" id="CLU_1515192_0_0_7"/>
<evidence type="ECO:0000313" key="1">
    <source>
        <dbReference type="EMBL" id="CDK30443.1"/>
    </source>
</evidence>
<evidence type="ECO:0000313" key="2">
    <source>
        <dbReference type="Proteomes" id="UP000018769"/>
    </source>
</evidence>
<dbReference type="RefSeq" id="WP_023791572.1">
    <property type="nucleotide sequence ID" value="NC_023003.1"/>
</dbReference>
<proteinExistence type="predicted"/>
<organism evidence="1 2">
    <name type="scientific">Candidatus Babela massiliensis</name>
    <dbReference type="NCBI Taxonomy" id="673862"/>
    <lineage>
        <taxon>Bacteria</taxon>
        <taxon>Candidatus Babelota</taxon>
        <taxon>Candidatus Babeliae</taxon>
        <taxon>Candidatus Babeliales</taxon>
        <taxon>Candidatus Babeliaceae</taxon>
        <taxon>Candidatus Babela</taxon>
    </lineage>
</organism>
<protein>
    <submittedName>
        <fullName evidence="1">Uncharacterized protein</fullName>
    </submittedName>
</protein>
<dbReference type="Proteomes" id="UP000018769">
    <property type="component" value="Chromosome I"/>
</dbReference>
<name>V6DHK7_9BACT</name>
<dbReference type="EMBL" id="HG793133">
    <property type="protein sequence ID" value="CDK30443.1"/>
    <property type="molecule type" value="Genomic_DNA"/>
</dbReference>
<dbReference type="KEGG" id="dpb:BABL1_gene_574"/>
<sequence>MKKAILILMLISGTTNMFGAINVEKMISNIAELLRTLTDEKTGLAHNVDNLKKSADTIKIFAYCSRFKGPERKNKVVKMTSKGVTTSVKCNDISQLIEAMIPILHLWQHNIIGSEESPGILYTILNLFENAGITSLRDIKTIISSLSKIIGMTTKLMGAMEDKVIVKDLVPVKTVYH</sequence>
<gene>
    <name evidence="1" type="ORF">BABL1_gene_574</name>
</gene>
<dbReference type="STRING" id="673862.BABL1_gene_574"/>